<accession>A0A318MZ30</accession>
<dbReference type="OrthoDB" id="9788272at2"/>
<gene>
    <name evidence="1" type="ORF">DK869_03205</name>
</gene>
<name>A0A318MZ30_9PROT</name>
<dbReference type="PIRSF" id="PIRSF028162">
    <property type="entry name" value="BcbE_prd"/>
    <property type="match status" value="1"/>
</dbReference>
<dbReference type="Proteomes" id="UP000247565">
    <property type="component" value="Unassembled WGS sequence"/>
</dbReference>
<reference evidence="1 2" key="1">
    <citation type="submission" date="2018-05" db="EMBL/GenBank/DDBJ databases">
        <title>Reference genomes for bee gut microbiota database.</title>
        <authorList>
            <person name="Ellegaard K.M."/>
        </authorList>
    </citation>
    <scope>NUCLEOTIDE SEQUENCE [LARGE SCALE GENOMIC DNA]</scope>
    <source>
        <strain evidence="1 2">ESL0284</strain>
    </source>
</reference>
<protein>
    <submittedName>
        <fullName evidence="1">Capsular biosynthesis protein</fullName>
    </submittedName>
</protein>
<dbReference type="RefSeq" id="WP_110438533.1">
    <property type="nucleotide sequence ID" value="NZ_CP046393.1"/>
</dbReference>
<dbReference type="InterPro" id="IPR016873">
    <property type="entry name" value="Caps_polysacc_synth_BcbE_prd"/>
</dbReference>
<dbReference type="SUPFAM" id="SSF53448">
    <property type="entry name" value="Nucleotide-diphospho-sugar transferases"/>
    <property type="match status" value="1"/>
</dbReference>
<dbReference type="CDD" id="cd04183">
    <property type="entry name" value="GT2_BcE_like"/>
    <property type="match status" value="1"/>
</dbReference>
<comment type="caution">
    <text evidence="1">The sequence shown here is derived from an EMBL/GenBank/DDBJ whole genome shotgun (WGS) entry which is preliminary data.</text>
</comment>
<sequence length="241" mass="27656">MIVIPMAGLSSRFSKAGYTQPKYMLPLNGKTVFAHSVESFKAYFQDTPFLFIARSTMNTENFIQTEIDKLGIKKANIVILDHPTAGQAETVEYGIHKAGLENNMALTIFNIDTFRRDFHFPQQEWFKHSDGYLEVFKGNGENWSYVEPDSESQEPIALRTAEKKPISDLCCNGLYHFKKSEDFLYALQQERKTPSTSELYIAPLYNYLIQNNKKIHYKLVNKDCITFCGIPAEYEALCKNS</sequence>
<dbReference type="InterPro" id="IPR029044">
    <property type="entry name" value="Nucleotide-diphossugar_trans"/>
</dbReference>
<evidence type="ECO:0000313" key="1">
    <source>
        <dbReference type="EMBL" id="PXZ02015.1"/>
    </source>
</evidence>
<keyword evidence="2" id="KW-1185">Reference proteome</keyword>
<dbReference type="EMBL" id="QGLT01000001">
    <property type="protein sequence ID" value="PXZ02015.1"/>
    <property type="molecule type" value="Genomic_DNA"/>
</dbReference>
<proteinExistence type="predicted"/>
<dbReference type="Gene3D" id="3.90.550.10">
    <property type="entry name" value="Spore Coat Polysaccharide Biosynthesis Protein SpsA, Chain A"/>
    <property type="match status" value="1"/>
</dbReference>
<organism evidence="1 2">
    <name type="scientific">Commensalibacter melissae</name>
    <dbReference type="NCBI Taxonomy" id="2070537"/>
    <lineage>
        <taxon>Bacteria</taxon>
        <taxon>Pseudomonadati</taxon>
        <taxon>Pseudomonadota</taxon>
        <taxon>Alphaproteobacteria</taxon>
        <taxon>Acetobacterales</taxon>
        <taxon>Acetobacteraceae</taxon>
    </lineage>
</organism>
<dbReference type="AlphaFoldDB" id="A0A318MZ30"/>
<evidence type="ECO:0000313" key="2">
    <source>
        <dbReference type="Proteomes" id="UP000247565"/>
    </source>
</evidence>